<evidence type="ECO:0000313" key="2">
    <source>
        <dbReference type="Proteomes" id="UP000826195"/>
    </source>
</evidence>
<keyword evidence="2" id="KW-1185">Reference proteome</keyword>
<evidence type="ECO:0000313" key="1">
    <source>
        <dbReference type="EMBL" id="KAH0561819.1"/>
    </source>
</evidence>
<reference evidence="1 2" key="1">
    <citation type="journal article" date="2021" name="J. Hered.">
        <title>A chromosome-level genome assembly of the parasitoid wasp, Cotesia glomerata (Hymenoptera: Braconidae).</title>
        <authorList>
            <person name="Pinto B.J."/>
            <person name="Weis J.J."/>
            <person name="Gamble T."/>
            <person name="Ode P.J."/>
            <person name="Paul R."/>
            <person name="Zaspel J.M."/>
        </authorList>
    </citation>
    <scope>NUCLEOTIDE SEQUENCE [LARGE SCALE GENOMIC DNA]</scope>
    <source>
        <strain evidence="1">CgM1</strain>
    </source>
</reference>
<dbReference type="EMBL" id="JAHXZJ010000374">
    <property type="protein sequence ID" value="KAH0561819.1"/>
    <property type="molecule type" value="Genomic_DNA"/>
</dbReference>
<dbReference type="AlphaFoldDB" id="A0AAV7J0R7"/>
<accession>A0AAV7J0R7</accession>
<comment type="caution">
    <text evidence="1">The sequence shown here is derived from an EMBL/GenBank/DDBJ whole genome shotgun (WGS) entry which is preliminary data.</text>
</comment>
<sequence length="104" mass="12134">MLFVQTYQSLMFSQATFYLPRFNFDSSTRMFMTSSSSDFTLEIFSRVPGQQKLRSSPRSSSSDNFYRIIPWQDVAKSPTETPNRTLKRVQVQHLSLVTQLTNHQ</sequence>
<gene>
    <name evidence="1" type="ORF">KQX54_019701</name>
</gene>
<organism evidence="1 2">
    <name type="scientific">Cotesia glomerata</name>
    <name type="common">Lepidopteran parasitic wasp</name>
    <name type="synonym">Apanteles glomeratus</name>
    <dbReference type="NCBI Taxonomy" id="32391"/>
    <lineage>
        <taxon>Eukaryota</taxon>
        <taxon>Metazoa</taxon>
        <taxon>Ecdysozoa</taxon>
        <taxon>Arthropoda</taxon>
        <taxon>Hexapoda</taxon>
        <taxon>Insecta</taxon>
        <taxon>Pterygota</taxon>
        <taxon>Neoptera</taxon>
        <taxon>Endopterygota</taxon>
        <taxon>Hymenoptera</taxon>
        <taxon>Apocrita</taxon>
        <taxon>Ichneumonoidea</taxon>
        <taxon>Braconidae</taxon>
        <taxon>Microgastrinae</taxon>
        <taxon>Cotesia</taxon>
    </lineage>
</organism>
<protein>
    <submittedName>
        <fullName evidence="1">Uncharacterized protein</fullName>
    </submittedName>
</protein>
<dbReference type="Proteomes" id="UP000826195">
    <property type="component" value="Unassembled WGS sequence"/>
</dbReference>
<proteinExistence type="predicted"/>
<name>A0AAV7J0R7_COTGL</name>